<dbReference type="Proteomes" id="UP001550378">
    <property type="component" value="Unassembled WGS sequence"/>
</dbReference>
<protein>
    <submittedName>
        <fullName evidence="1">Uncharacterized protein</fullName>
    </submittedName>
</protein>
<sequence length="113" mass="12871">MSVIRCTAINKFPISAGGSRTHDRKLRIIERATRTTPTQVEWRIDTSRRNWLLTPSRLLGSSENPAASPGFDERVRVATQDQDFCIRALADLNAILRTLHDLIDAQEGERRRD</sequence>
<gene>
    <name evidence="1" type="ORF">ABZ508_01150</name>
</gene>
<name>A0ABV2VXG7_9ACTN</name>
<evidence type="ECO:0000313" key="2">
    <source>
        <dbReference type="Proteomes" id="UP001550378"/>
    </source>
</evidence>
<proteinExistence type="predicted"/>
<evidence type="ECO:0000313" key="1">
    <source>
        <dbReference type="EMBL" id="MEU0705980.1"/>
    </source>
</evidence>
<reference evidence="1 2" key="1">
    <citation type="submission" date="2024-06" db="EMBL/GenBank/DDBJ databases">
        <title>The Natural Products Discovery Center: Release of the First 8490 Sequenced Strains for Exploring Actinobacteria Biosynthetic Diversity.</title>
        <authorList>
            <person name="Kalkreuter E."/>
            <person name="Kautsar S.A."/>
            <person name="Yang D."/>
            <person name="Bader C.D."/>
            <person name="Teijaro C.N."/>
            <person name="Fluegel L."/>
            <person name="Davis C.M."/>
            <person name="Simpson J.R."/>
            <person name="Lauterbach L."/>
            <person name="Steele A.D."/>
            <person name="Gui C."/>
            <person name="Meng S."/>
            <person name="Li G."/>
            <person name="Viehrig K."/>
            <person name="Ye F."/>
            <person name="Su P."/>
            <person name="Kiefer A.F."/>
            <person name="Nichols A."/>
            <person name="Cepeda A.J."/>
            <person name="Yan W."/>
            <person name="Fan B."/>
            <person name="Jiang Y."/>
            <person name="Adhikari A."/>
            <person name="Zheng C.-J."/>
            <person name="Schuster L."/>
            <person name="Cowan T.M."/>
            <person name="Smanski M.J."/>
            <person name="Chevrette M.G."/>
            <person name="De Carvalho L.P.S."/>
            <person name="Shen B."/>
        </authorList>
    </citation>
    <scope>NUCLEOTIDE SEQUENCE [LARGE SCALE GENOMIC DNA]</scope>
    <source>
        <strain evidence="1 2">NPDC006337</strain>
    </source>
</reference>
<organism evidence="1 2">
    <name type="scientific">Streptomyces lavendulocolor</name>
    <dbReference type="NCBI Taxonomy" id="67316"/>
    <lineage>
        <taxon>Bacteria</taxon>
        <taxon>Bacillati</taxon>
        <taxon>Actinomycetota</taxon>
        <taxon>Actinomycetes</taxon>
        <taxon>Kitasatosporales</taxon>
        <taxon>Streptomycetaceae</taxon>
        <taxon>Streptomyces</taxon>
    </lineage>
</organism>
<accession>A0ABV2VXG7</accession>
<keyword evidence="2" id="KW-1185">Reference proteome</keyword>
<dbReference type="EMBL" id="JBEXZR010000001">
    <property type="protein sequence ID" value="MEU0705980.1"/>
    <property type="molecule type" value="Genomic_DNA"/>
</dbReference>
<comment type="caution">
    <text evidence="1">The sequence shown here is derived from an EMBL/GenBank/DDBJ whole genome shotgun (WGS) entry which is preliminary data.</text>
</comment>
<dbReference type="RefSeq" id="WP_359654218.1">
    <property type="nucleotide sequence ID" value="NZ_JBEXZP010000039.1"/>
</dbReference>